<keyword evidence="3" id="KW-1185">Reference proteome</keyword>
<feature type="compositionally biased region" description="Basic and acidic residues" evidence="1">
    <location>
        <begin position="27"/>
        <end position="37"/>
    </location>
</feature>
<protein>
    <submittedName>
        <fullName evidence="2">Uncharacterized protein</fullName>
    </submittedName>
</protein>
<gene>
    <name evidence="2" type="ORF">TBRA_LOCUS664</name>
</gene>
<evidence type="ECO:0000256" key="1">
    <source>
        <dbReference type="SAM" id="MobiDB-lite"/>
    </source>
</evidence>
<organism evidence="2 3">
    <name type="scientific">Trichogramma brassicae</name>
    <dbReference type="NCBI Taxonomy" id="86971"/>
    <lineage>
        <taxon>Eukaryota</taxon>
        <taxon>Metazoa</taxon>
        <taxon>Ecdysozoa</taxon>
        <taxon>Arthropoda</taxon>
        <taxon>Hexapoda</taxon>
        <taxon>Insecta</taxon>
        <taxon>Pterygota</taxon>
        <taxon>Neoptera</taxon>
        <taxon>Endopterygota</taxon>
        <taxon>Hymenoptera</taxon>
        <taxon>Apocrita</taxon>
        <taxon>Proctotrupomorpha</taxon>
        <taxon>Chalcidoidea</taxon>
        <taxon>Trichogrammatidae</taxon>
        <taxon>Trichogramma</taxon>
    </lineage>
</organism>
<evidence type="ECO:0000313" key="3">
    <source>
        <dbReference type="Proteomes" id="UP000479190"/>
    </source>
</evidence>
<proteinExistence type="predicted"/>
<dbReference type="EMBL" id="CADCXV010000156">
    <property type="protein sequence ID" value="CAB0028504.1"/>
    <property type="molecule type" value="Genomic_DNA"/>
</dbReference>
<dbReference type="AlphaFoldDB" id="A0A6H5HXR6"/>
<dbReference type="Proteomes" id="UP000479190">
    <property type="component" value="Unassembled WGS sequence"/>
</dbReference>
<feature type="region of interest" description="Disordered" evidence="1">
    <location>
        <begin position="18"/>
        <end position="51"/>
    </location>
</feature>
<name>A0A6H5HXR6_9HYME</name>
<accession>A0A6H5HXR6</accession>
<reference evidence="2 3" key="1">
    <citation type="submission" date="2020-02" db="EMBL/GenBank/DDBJ databases">
        <authorList>
            <person name="Ferguson B K."/>
        </authorList>
    </citation>
    <scope>NUCLEOTIDE SEQUENCE [LARGE SCALE GENOMIC DNA]</scope>
</reference>
<evidence type="ECO:0000313" key="2">
    <source>
        <dbReference type="EMBL" id="CAB0028504.1"/>
    </source>
</evidence>
<sequence>MYSPPRVHHVRRVITTCGGRTLSHPGSRMDHASERRTRATRTPGPSTALGHTLDHPCVHSENALPQGARGTLQTRQIAEGQSWTEHCAARKDPVHAFSPTPAGGRAMPRCPNPGLRGLKTGQVRLRILVAKTPKLEPIRSVMVESSGESRDQPIPRRWRSYGLRSRRPALRRADEAVAIDKNNVRGLVDSRDRPPMA</sequence>